<comment type="caution">
    <text evidence="1">The sequence shown here is derived from an EMBL/GenBank/DDBJ whole genome shotgun (WGS) entry which is preliminary data.</text>
</comment>
<evidence type="ECO:0000313" key="1">
    <source>
        <dbReference type="EMBL" id="MBW0499920.1"/>
    </source>
</evidence>
<gene>
    <name evidence="1" type="ORF">O181_039635</name>
</gene>
<evidence type="ECO:0000313" key="2">
    <source>
        <dbReference type="Proteomes" id="UP000765509"/>
    </source>
</evidence>
<name>A0A9Q3DBV7_9BASI</name>
<reference evidence="1" key="1">
    <citation type="submission" date="2021-03" db="EMBL/GenBank/DDBJ databases">
        <title>Draft genome sequence of rust myrtle Austropuccinia psidii MF-1, a brazilian biotype.</title>
        <authorList>
            <person name="Quecine M.C."/>
            <person name="Pachon D.M.R."/>
            <person name="Bonatelli M.L."/>
            <person name="Correr F.H."/>
            <person name="Franceschini L.M."/>
            <person name="Leite T.F."/>
            <person name="Margarido G.R.A."/>
            <person name="Almeida C.A."/>
            <person name="Ferrarezi J.A."/>
            <person name="Labate C.A."/>
        </authorList>
    </citation>
    <scope>NUCLEOTIDE SEQUENCE</scope>
    <source>
        <strain evidence="1">MF-1</strain>
    </source>
</reference>
<protein>
    <recommendedName>
        <fullName evidence="3">DUF4939 domain-containing protein</fullName>
    </recommendedName>
</protein>
<sequence length="147" mass="16558">MEWDAIARKEGRGLRRSRSFHRVFSTFAGMSKHFLKVLGEYGEEEVSDGTEVAPAPVGPTLDQSNLPDQMLLAIMQKKASDYCRFPENSSSKASRLLLLDSILQSQKLYLSLPTYFSKLPGKFLYATSFLTGRAAKWLEPYLSNLTN</sequence>
<proteinExistence type="predicted"/>
<dbReference type="AlphaFoldDB" id="A0A9Q3DBV7"/>
<dbReference type="EMBL" id="AVOT02015534">
    <property type="protein sequence ID" value="MBW0499920.1"/>
    <property type="molecule type" value="Genomic_DNA"/>
</dbReference>
<dbReference type="OrthoDB" id="122605at2759"/>
<keyword evidence="2" id="KW-1185">Reference proteome</keyword>
<dbReference type="Proteomes" id="UP000765509">
    <property type="component" value="Unassembled WGS sequence"/>
</dbReference>
<accession>A0A9Q3DBV7</accession>
<evidence type="ECO:0008006" key="3">
    <source>
        <dbReference type="Google" id="ProtNLM"/>
    </source>
</evidence>
<organism evidence="1 2">
    <name type="scientific">Austropuccinia psidii MF-1</name>
    <dbReference type="NCBI Taxonomy" id="1389203"/>
    <lineage>
        <taxon>Eukaryota</taxon>
        <taxon>Fungi</taxon>
        <taxon>Dikarya</taxon>
        <taxon>Basidiomycota</taxon>
        <taxon>Pucciniomycotina</taxon>
        <taxon>Pucciniomycetes</taxon>
        <taxon>Pucciniales</taxon>
        <taxon>Sphaerophragmiaceae</taxon>
        <taxon>Austropuccinia</taxon>
    </lineage>
</organism>